<organism evidence="1">
    <name type="scientific">marine metagenome</name>
    <dbReference type="NCBI Taxonomy" id="408172"/>
    <lineage>
        <taxon>unclassified sequences</taxon>
        <taxon>metagenomes</taxon>
        <taxon>ecological metagenomes</taxon>
    </lineage>
</organism>
<reference evidence="1" key="1">
    <citation type="submission" date="2018-05" db="EMBL/GenBank/DDBJ databases">
        <authorList>
            <person name="Lanie J.A."/>
            <person name="Ng W.-L."/>
            <person name="Kazmierczak K.M."/>
            <person name="Andrzejewski T.M."/>
            <person name="Davidsen T.M."/>
            <person name="Wayne K.J."/>
            <person name="Tettelin H."/>
            <person name="Glass J.I."/>
            <person name="Rusch D."/>
            <person name="Podicherti R."/>
            <person name="Tsui H.-C.T."/>
            <person name="Winkler M.E."/>
        </authorList>
    </citation>
    <scope>NUCLEOTIDE SEQUENCE</scope>
</reference>
<proteinExistence type="predicted"/>
<evidence type="ECO:0000313" key="1">
    <source>
        <dbReference type="EMBL" id="SUZ67752.1"/>
    </source>
</evidence>
<sequence>MATSRRTDEYRSFQYLHAGSDYQPYDLASELDRVPATVVELTDAETERANRLTSEILMISMHDHPNRFPDNISQTPRYIKDGHIATAYEGLAHSSWHCVFDNLLDGICTIESSSGWKWTEVLHDIGMRLCDIAHQDFVVPATSVADILGSRERGAIAWVASLEGAAPIENELDRLDILYGFGVRSIGVTYNEANQLGSGLRERNDAGLTNFGRRAIRRMNQLGMLVDCSHCGDQTTLDAIAASEMPIVLSHIGARALWNTNRMAPDDVLKACAEKGGVIGVEAAPHTTLTEQHSSHDIESVMEHFEYIVDLVGIDHVGFGADTTYGDHVGIHQLYSAEFTFEEMDTTPEADTPPNFEPVDYVRGLENPTESSHNIVRWLVKHEYGDDQIEKVMGANALRVLDEVWR</sequence>
<dbReference type="PROSITE" id="PS00869">
    <property type="entry name" value="RENAL_DIPEPTIDASE_1"/>
    <property type="match status" value="1"/>
</dbReference>
<accession>A0A381PL62</accession>
<dbReference type="PANTHER" id="PTHR10443:SF12">
    <property type="entry name" value="DIPEPTIDASE"/>
    <property type="match status" value="1"/>
</dbReference>
<dbReference type="InterPro" id="IPR008257">
    <property type="entry name" value="Pept_M19"/>
</dbReference>
<dbReference type="SUPFAM" id="SSF51556">
    <property type="entry name" value="Metallo-dependent hydrolases"/>
    <property type="match status" value="1"/>
</dbReference>
<name>A0A381PL62_9ZZZZ</name>
<dbReference type="AlphaFoldDB" id="A0A381PL62"/>
<dbReference type="GO" id="GO:0070573">
    <property type="term" value="F:metallodipeptidase activity"/>
    <property type="evidence" value="ECO:0007669"/>
    <property type="project" value="InterPro"/>
</dbReference>
<dbReference type="PROSITE" id="PS51365">
    <property type="entry name" value="RENAL_DIPEPTIDASE_2"/>
    <property type="match status" value="1"/>
</dbReference>
<dbReference type="Pfam" id="PF01244">
    <property type="entry name" value="Peptidase_M19"/>
    <property type="match status" value="1"/>
</dbReference>
<dbReference type="InterPro" id="IPR000180">
    <property type="entry name" value="Dipep_AS"/>
</dbReference>
<dbReference type="EMBL" id="UINC01001020">
    <property type="protein sequence ID" value="SUZ67752.1"/>
    <property type="molecule type" value="Genomic_DNA"/>
</dbReference>
<dbReference type="InterPro" id="IPR032466">
    <property type="entry name" value="Metal_Hydrolase"/>
</dbReference>
<dbReference type="PANTHER" id="PTHR10443">
    <property type="entry name" value="MICROSOMAL DIPEPTIDASE"/>
    <property type="match status" value="1"/>
</dbReference>
<protein>
    <recommendedName>
        <fullName evidence="2">Diguanylate cyclase</fullName>
    </recommendedName>
</protein>
<dbReference type="Gene3D" id="3.20.20.140">
    <property type="entry name" value="Metal-dependent hydrolases"/>
    <property type="match status" value="1"/>
</dbReference>
<dbReference type="GO" id="GO:0006508">
    <property type="term" value="P:proteolysis"/>
    <property type="evidence" value="ECO:0007669"/>
    <property type="project" value="InterPro"/>
</dbReference>
<gene>
    <name evidence="1" type="ORF">METZ01_LOCUS20606</name>
</gene>
<evidence type="ECO:0008006" key="2">
    <source>
        <dbReference type="Google" id="ProtNLM"/>
    </source>
</evidence>